<name>A0A4Z0RCT2_9FIRM</name>
<accession>A0A4Z0RCT2</accession>
<dbReference type="InterPro" id="IPR020013">
    <property type="entry name" value="Flagellar_FlgE/F/G"/>
</dbReference>
<dbReference type="GO" id="GO:0071978">
    <property type="term" value="P:bacterial-type flagellum-dependent swarming motility"/>
    <property type="evidence" value="ECO:0007669"/>
    <property type="project" value="TreeGrafter"/>
</dbReference>
<dbReference type="RefSeq" id="WP_135544941.1">
    <property type="nucleotide sequence ID" value="NZ_SPQQ01000001.1"/>
</dbReference>
<keyword evidence="6" id="KW-0282">Flagellum</keyword>
<gene>
    <name evidence="6" type="ORF">E4K67_03240</name>
</gene>
<evidence type="ECO:0000259" key="5">
    <source>
        <dbReference type="Pfam" id="PF22692"/>
    </source>
</evidence>
<comment type="caution">
    <text evidence="6">The sequence shown here is derived from an EMBL/GenBank/DDBJ whole genome shotgun (WGS) entry which is preliminary data.</text>
</comment>
<dbReference type="PANTHER" id="PTHR30435">
    <property type="entry name" value="FLAGELLAR PROTEIN"/>
    <property type="match status" value="1"/>
</dbReference>
<keyword evidence="6" id="KW-0969">Cilium</keyword>
<feature type="domain" description="Flagellar hook protein FlgE/F/G-like D1" evidence="5">
    <location>
        <begin position="94"/>
        <end position="155"/>
    </location>
</feature>
<comment type="similarity">
    <text evidence="1 2">Belongs to the flagella basal body rod proteins family.</text>
</comment>
<dbReference type="SUPFAM" id="SSF117143">
    <property type="entry name" value="Flagellar hook protein flgE"/>
    <property type="match status" value="1"/>
</dbReference>
<sequence>MRLVGTAASGIRAQQIAIDIIGNNLANVNTPGFKANQVVFAEALSTEIRSGNTATEGNAEVTVDVGAGVLFSASGTNLQQGNLGQTDRPLDLGIDGSGYFQVITPDGQTSYTRAGAFQVDEAGQLADMQGNIVQPSISIPSGATDLSIASNGRITGVSDGERMEFGQLVLAAFQNPKGLQRNENNLFMPSVNSGEPQVGQPGSVLAGNQVLGTIRSQSLEQSNVDLATSMTDLIQVQRAYQVNARLVQDGDQMWGIANSMRR</sequence>
<evidence type="ECO:0000313" key="7">
    <source>
        <dbReference type="Proteomes" id="UP000298460"/>
    </source>
</evidence>
<feature type="domain" description="Flagellar basal body rod protein N-terminal" evidence="3">
    <location>
        <begin position="6"/>
        <end position="34"/>
    </location>
</feature>
<feature type="domain" description="Flagellar basal-body/hook protein C-terminal" evidence="4">
    <location>
        <begin position="216"/>
        <end position="260"/>
    </location>
</feature>
<reference evidence="6 7" key="1">
    <citation type="submission" date="2019-03" db="EMBL/GenBank/DDBJ databases">
        <title>Draft Genome Sequence of Desulfosporosinus fructosivorans Strain 63.6F, Isolated from Marine Sediment in the Baltic Sea.</title>
        <authorList>
            <person name="Hausmann B."/>
            <person name="Vandieken V."/>
            <person name="Pjevac P."/>
            <person name="Schreck K."/>
            <person name="Herbold C.W."/>
            <person name="Loy A."/>
        </authorList>
    </citation>
    <scope>NUCLEOTIDE SEQUENCE [LARGE SCALE GENOMIC DNA]</scope>
    <source>
        <strain evidence="6 7">63.6F</strain>
    </source>
</reference>
<dbReference type="Pfam" id="PF06429">
    <property type="entry name" value="Flg_bbr_C"/>
    <property type="match status" value="1"/>
</dbReference>
<evidence type="ECO:0000256" key="2">
    <source>
        <dbReference type="RuleBase" id="RU362116"/>
    </source>
</evidence>
<dbReference type="InterPro" id="IPR053967">
    <property type="entry name" value="LlgE_F_G-like_D1"/>
</dbReference>
<comment type="subcellular location">
    <subcellularLocation>
        <location evidence="2">Bacterial flagellum basal body</location>
    </subcellularLocation>
</comment>
<dbReference type="NCBIfam" id="TIGR03506">
    <property type="entry name" value="FlgEFG_subfam"/>
    <property type="match status" value="2"/>
</dbReference>
<evidence type="ECO:0000259" key="3">
    <source>
        <dbReference type="Pfam" id="PF00460"/>
    </source>
</evidence>
<keyword evidence="7" id="KW-1185">Reference proteome</keyword>
<dbReference type="AlphaFoldDB" id="A0A4Z0RCT2"/>
<dbReference type="InterPro" id="IPR037925">
    <property type="entry name" value="FlgE/F/G-like"/>
</dbReference>
<evidence type="ECO:0000256" key="1">
    <source>
        <dbReference type="ARBA" id="ARBA00009677"/>
    </source>
</evidence>
<dbReference type="Pfam" id="PF00460">
    <property type="entry name" value="Flg_bb_rod"/>
    <property type="match status" value="1"/>
</dbReference>
<dbReference type="GO" id="GO:0009425">
    <property type="term" value="C:bacterial-type flagellum basal body"/>
    <property type="evidence" value="ECO:0007669"/>
    <property type="project" value="UniProtKB-SubCell"/>
</dbReference>
<dbReference type="EMBL" id="SPQQ01000001">
    <property type="protein sequence ID" value="TGE40007.1"/>
    <property type="molecule type" value="Genomic_DNA"/>
</dbReference>
<keyword evidence="2" id="KW-0975">Bacterial flagellum</keyword>
<evidence type="ECO:0000313" key="6">
    <source>
        <dbReference type="EMBL" id="TGE40007.1"/>
    </source>
</evidence>
<proteinExistence type="inferred from homology"/>
<dbReference type="InterPro" id="IPR001444">
    <property type="entry name" value="Flag_bb_rod_N"/>
</dbReference>
<organism evidence="6 7">
    <name type="scientific">Desulfosporosinus fructosivorans</name>
    <dbReference type="NCBI Taxonomy" id="2018669"/>
    <lineage>
        <taxon>Bacteria</taxon>
        <taxon>Bacillati</taxon>
        <taxon>Bacillota</taxon>
        <taxon>Clostridia</taxon>
        <taxon>Eubacteriales</taxon>
        <taxon>Desulfitobacteriaceae</taxon>
        <taxon>Desulfosporosinus</taxon>
    </lineage>
</organism>
<dbReference type="Proteomes" id="UP000298460">
    <property type="component" value="Unassembled WGS sequence"/>
</dbReference>
<dbReference type="InterPro" id="IPR010930">
    <property type="entry name" value="Flg_bb/hook_C_dom"/>
</dbReference>
<dbReference type="PANTHER" id="PTHR30435:SF19">
    <property type="entry name" value="FLAGELLAR BASAL-BODY ROD PROTEIN FLGG"/>
    <property type="match status" value="1"/>
</dbReference>
<protein>
    <submittedName>
        <fullName evidence="6">Flagellar hook-basal body complex protein</fullName>
    </submittedName>
</protein>
<dbReference type="Pfam" id="PF22692">
    <property type="entry name" value="LlgE_F_G_D1"/>
    <property type="match status" value="1"/>
</dbReference>
<keyword evidence="6" id="KW-0966">Cell projection</keyword>
<evidence type="ECO:0000259" key="4">
    <source>
        <dbReference type="Pfam" id="PF06429"/>
    </source>
</evidence>
<dbReference type="OrthoDB" id="9804559at2"/>